<dbReference type="PANTHER" id="PTHR45621">
    <property type="entry name" value="OS01G0588500 PROTEIN-RELATED"/>
    <property type="match status" value="1"/>
</dbReference>
<dbReference type="PROSITE" id="PS50011">
    <property type="entry name" value="PROTEIN_KINASE_DOM"/>
    <property type="match status" value="1"/>
</dbReference>
<dbReference type="InterPro" id="IPR011009">
    <property type="entry name" value="Kinase-like_dom_sf"/>
</dbReference>
<feature type="compositionally biased region" description="Basic and acidic residues" evidence="3">
    <location>
        <begin position="321"/>
        <end position="332"/>
    </location>
</feature>
<feature type="region of interest" description="Disordered" evidence="3">
    <location>
        <begin position="321"/>
        <end position="365"/>
    </location>
</feature>
<dbReference type="Pfam" id="PF07714">
    <property type="entry name" value="PK_Tyr_Ser-Thr"/>
    <property type="match status" value="1"/>
</dbReference>
<name>A0AAJ6TU81_POPEU</name>
<gene>
    <name evidence="7" type="primary">LOC105120969</name>
</gene>
<dbReference type="GO" id="GO:0004672">
    <property type="term" value="F:protein kinase activity"/>
    <property type="evidence" value="ECO:0007669"/>
    <property type="project" value="InterPro"/>
</dbReference>
<dbReference type="Proteomes" id="UP000694918">
    <property type="component" value="Unplaced"/>
</dbReference>
<dbReference type="Gene3D" id="1.10.510.10">
    <property type="entry name" value="Transferase(Phosphotransferase) domain 1"/>
    <property type="match status" value="1"/>
</dbReference>
<dbReference type="RefSeq" id="XP_011017722.1">
    <property type="nucleotide sequence ID" value="XM_011019420.1"/>
</dbReference>
<keyword evidence="6" id="KW-1185">Reference proteome</keyword>
<sequence length="389" mass="42661">MMNIYKTVELLAHKVIWILFMFYMLCVKSDVYGFGVVLVELLTGSRSTKIVVNASIEEWAETYLNNRFRLRGIMDSRLEGKYVTGQASEIAMLALRCLVRNPKFRPSMKEVAETLENIKTRAYNQKHLVMCGKCHKAGHYTRSCDKISHVGGNSKLPNASEAITEKRTSSTQSTVQQDSERSEASGVATKTPRTTPSNSNLLDASNATSNEKTSAIQSPHPQQGSNRDEADRVGTSKPRNNHLIRKTTAGNSKVLESRNTTKKEKTTSFRLTVQQGNTRKEANGVATSPSCNNGPKTKIPSNSKLLNATDAMKKEKISTTKSIVKEDKKRNESNGVGTSTPRSKGPGKTTKILGKSKLPNASNVAGKVKSSVQQVNKRNVPADGVICIK</sequence>
<dbReference type="AlphaFoldDB" id="A0AAJ6TU81"/>
<feature type="compositionally biased region" description="Polar residues" evidence="3">
    <location>
        <begin position="285"/>
        <end position="298"/>
    </location>
</feature>
<dbReference type="SUPFAM" id="SSF56112">
    <property type="entry name" value="Protein kinase-like (PK-like)"/>
    <property type="match status" value="1"/>
</dbReference>
<feature type="domain" description="Protein kinase" evidence="5">
    <location>
        <begin position="1"/>
        <end position="130"/>
    </location>
</feature>
<evidence type="ECO:0000313" key="6">
    <source>
        <dbReference type="Proteomes" id="UP000694918"/>
    </source>
</evidence>
<evidence type="ECO:0000256" key="4">
    <source>
        <dbReference type="SAM" id="Phobius"/>
    </source>
</evidence>
<dbReference type="GO" id="GO:0005524">
    <property type="term" value="F:ATP binding"/>
    <property type="evidence" value="ECO:0007669"/>
    <property type="project" value="InterPro"/>
</dbReference>
<proteinExistence type="predicted"/>
<feature type="compositionally biased region" description="Polar residues" evidence="3">
    <location>
        <begin position="333"/>
        <end position="342"/>
    </location>
</feature>
<feature type="transmembrane region" description="Helical" evidence="4">
    <location>
        <begin position="15"/>
        <end position="39"/>
    </location>
</feature>
<evidence type="ECO:0000256" key="3">
    <source>
        <dbReference type="SAM" id="MobiDB-lite"/>
    </source>
</evidence>
<feature type="compositionally biased region" description="Polar residues" evidence="3">
    <location>
        <begin position="268"/>
        <end position="277"/>
    </location>
</feature>
<protein>
    <submittedName>
        <fullName evidence="7">Uncharacterized protein LOC105120969 isoform X2</fullName>
    </submittedName>
</protein>
<evidence type="ECO:0000256" key="2">
    <source>
        <dbReference type="ARBA" id="ARBA00022475"/>
    </source>
</evidence>
<keyword evidence="2" id="KW-1003">Cell membrane</keyword>
<feature type="compositionally biased region" description="Basic and acidic residues" evidence="3">
    <location>
        <begin position="255"/>
        <end position="267"/>
    </location>
</feature>
<dbReference type="InterPro" id="IPR050823">
    <property type="entry name" value="Plant_Ser_Thr_Prot_Kinase"/>
</dbReference>
<dbReference type="InterPro" id="IPR000719">
    <property type="entry name" value="Prot_kinase_dom"/>
</dbReference>
<comment type="subcellular location">
    <subcellularLocation>
        <location evidence="1">Cell membrane</location>
    </subcellularLocation>
</comment>
<keyword evidence="4" id="KW-1133">Transmembrane helix</keyword>
<keyword evidence="4" id="KW-0472">Membrane</keyword>
<evidence type="ECO:0000259" key="5">
    <source>
        <dbReference type="PROSITE" id="PS50011"/>
    </source>
</evidence>
<dbReference type="InterPro" id="IPR001245">
    <property type="entry name" value="Ser-Thr/Tyr_kinase_cat_dom"/>
</dbReference>
<evidence type="ECO:0000313" key="7">
    <source>
        <dbReference type="RefSeq" id="XP_011017722.1"/>
    </source>
</evidence>
<dbReference type="GO" id="GO:0005886">
    <property type="term" value="C:plasma membrane"/>
    <property type="evidence" value="ECO:0007669"/>
    <property type="project" value="UniProtKB-SubCell"/>
</dbReference>
<feature type="region of interest" description="Disordered" evidence="3">
    <location>
        <begin position="148"/>
        <end position="298"/>
    </location>
</feature>
<accession>A0AAJ6TU81</accession>
<reference evidence="7" key="1">
    <citation type="submission" date="2025-08" db="UniProtKB">
        <authorList>
            <consortium name="RefSeq"/>
        </authorList>
    </citation>
    <scope>IDENTIFICATION</scope>
</reference>
<dbReference type="GeneID" id="105120969"/>
<feature type="compositionally biased region" description="Polar residues" evidence="3">
    <location>
        <begin position="191"/>
        <end position="225"/>
    </location>
</feature>
<evidence type="ECO:0000256" key="1">
    <source>
        <dbReference type="ARBA" id="ARBA00004236"/>
    </source>
</evidence>
<keyword evidence="4" id="KW-0812">Transmembrane</keyword>
<organism evidence="6 7">
    <name type="scientific">Populus euphratica</name>
    <name type="common">Euphrates poplar</name>
    <dbReference type="NCBI Taxonomy" id="75702"/>
    <lineage>
        <taxon>Eukaryota</taxon>
        <taxon>Viridiplantae</taxon>
        <taxon>Streptophyta</taxon>
        <taxon>Embryophyta</taxon>
        <taxon>Tracheophyta</taxon>
        <taxon>Spermatophyta</taxon>
        <taxon>Magnoliopsida</taxon>
        <taxon>eudicotyledons</taxon>
        <taxon>Gunneridae</taxon>
        <taxon>Pentapetalae</taxon>
        <taxon>rosids</taxon>
        <taxon>fabids</taxon>
        <taxon>Malpighiales</taxon>
        <taxon>Salicaceae</taxon>
        <taxon>Saliceae</taxon>
        <taxon>Populus</taxon>
    </lineage>
</organism>